<dbReference type="SMART" id="SM00301">
    <property type="entry name" value="DM"/>
    <property type="match status" value="1"/>
</dbReference>
<comment type="subcellular location">
    <subcellularLocation>
        <location evidence="5">Nucleus</location>
    </subcellularLocation>
</comment>
<dbReference type="KEGG" id="hazt:125178698"/>
<feature type="DNA-binding region" description="DM" evidence="5">
    <location>
        <begin position="12"/>
        <end position="59"/>
    </location>
</feature>
<feature type="domain" description="DM" evidence="7">
    <location>
        <begin position="12"/>
        <end position="59"/>
    </location>
</feature>
<dbReference type="GeneID" id="125178698"/>
<dbReference type="PROSITE" id="PS50809">
    <property type="entry name" value="DM_2"/>
    <property type="match status" value="1"/>
</dbReference>
<dbReference type="SUPFAM" id="SSF82927">
    <property type="entry name" value="Cysteine-rich DNA binding domain, (DM domain)"/>
    <property type="match status" value="1"/>
</dbReference>
<gene>
    <name evidence="9" type="primary">LOC125178698</name>
</gene>
<dbReference type="PANTHER" id="PTHR12322:SF53">
    <property type="entry name" value="DOUBLESEX-MAB RELATED 11E"/>
    <property type="match status" value="1"/>
</dbReference>
<reference evidence="9" key="1">
    <citation type="submission" date="2025-08" db="UniProtKB">
        <authorList>
            <consortium name="RefSeq"/>
        </authorList>
    </citation>
    <scope>IDENTIFICATION</scope>
    <source>
        <tissue evidence="9">Whole organism</tissue>
    </source>
</reference>
<keyword evidence="4 5" id="KW-0539">Nucleus</keyword>
<dbReference type="PANTHER" id="PTHR12322">
    <property type="entry name" value="DOUBLESEX AND MAB-3 RELATED TRANSCRIPTION FACTOR DMRT"/>
    <property type="match status" value="1"/>
</dbReference>
<keyword evidence="2 5" id="KW-0862">Zinc</keyword>
<dbReference type="InterPro" id="IPR036407">
    <property type="entry name" value="DM_DNA-bd_sf"/>
</dbReference>
<dbReference type="OrthoDB" id="6162476at2759"/>
<evidence type="ECO:0000313" key="8">
    <source>
        <dbReference type="Proteomes" id="UP000694843"/>
    </source>
</evidence>
<evidence type="ECO:0000256" key="2">
    <source>
        <dbReference type="ARBA" id="ARBA00022833"/>
    </source>
</evidence>
<evidence type="ECO:0000256" key="6">
    <source>
        <dbReference type="SAM" id="MobiDB-lite"/>
    </source>
</evidence>
<dbReference type="GO" id="GO:0000978">
    <property type="term" value="F:RNA polymerase II cis-regulatory region sequence-specific DNA binding"/>
    <property type="evidence" value="ECO:0007669"/>
    <property type="project" value="TreeGrafter"/>
</dbReference>
<dbReference type="GO" id="GO:0000981">
    <property type="term" value="F:DNA-binding transcription factor activity, RNA polymerase II-specific"/>
    <property type="evidence" value="ECO:0007669"/>
    <property type="project" value="TreeGrafter"/>
</dbReference>
<feature type="region of interest" description="Disordered" evidence="6">
    <location>
        <begin position="90"/>
        <end position="142"/>
    </location>
</feature>
<dbReference type="InterPro" id="IPR001275">
    <property type="entry name" value="DM_DNA-bd"/>
</dbReference>
<keyword evidence="8" id="KW-1185">Reference proteome</keyword>
<evidence type="ECO:0000256" key="3">
    <source>
        <dbReference type="ARBA" id="ARBA00023125"/>
    </source>
</evidence>
<dbReference type="Pfam" id="PF00751">
    <property type="entry name" value="DM"/>
    <property type="match status" value="1"/>
</dbReference>
<dbReference type="Gene3D" id="4.10.1040.10">
    <property type="entry name" value="DM DNA-binding domain"/>
    <property type="match status" value="1"/>
</dbReference>
<dbReference type="Proteomes" id="UP000694843">
    <property type="component" value="Unplaced"/>
</dbReference>
<evidence type="ECO:0000256" key="5">
    <source>
        <dbReference type="PROSITE-ProRule" id="PRU00070"/>
    </source>
</evidence>
<protein>
    <submittedName>
        <fullName evidence="9">Uncharacterized protein LOC125178698</fullName>
    </submittedName>
</protein>
<dbReference type="AlphaFoldDB" id="A0A979FRE2"/>
<dbReference type="RefSeq" id="XP_047739036.1">
    <property type="nucleotide sequence ID" value="XM_047883080.1"/>
</dbReference>
<proteinExistence type="predicted"/>
<evidence type="ECO:0000313" key="9">
    <source>
        <dbReference type="RefSeq" id="XP_047739036.1"/>
    </source>
</evidence>
<dbReference type="GO" id="GO:0007548">
    <property type="term" value="P:sex differentiation"/>
    <property type="evidence" value="ECO:0007669"/>
    <property type="project" value="TreeGrafter"/>
</dbReference>
<accession>A0A979FRE2</accession>
<evidence type="ECO:0000256" key="1">
    <source>
        <dbReference type="ARBA" id="ARBA00022723"/>
    </source>
</evidence>
<keyword evidence="1 5" id="KW-0479">Metal-binding</keyword>
<feature type="compositionally biased region" description="Polar residues" evidence="6">
    <location>
        <begin position="616"/>
        <end position="630"/>
    </location>
</feature>
<dbReference type="GO" id="GO:0046872">
    <property type="term" value="F:metal ion binding"/>
    <property type="evidence" value="ECO:0007669"/>
    <property type="project" value="UniProtKB-KW"/>
</dbReference>
<name>A0A979FRE2_HYAAZ</name>
<feature type="compositionally biased region" description="Basic residues" evidence="6">
    <location>
        <begin position="132"/>
        <end position="142"/>
    </location>
</feature>
<feature type="region of interest" description="Disordered" evidence="6">
    <location>
        <begin position="616"/>
        <end position="640"/>
    </location>
</feature>
<dbReference type="InterPro" id="IPR026607">
    <property type="entry name" value="DMRT"/>
</dbReference>
<keyword evidence="3 5" id="KW-0238">DNA-binding</keyword>
<organism evidence="8 9">
    <name type="scientific">Hyalella azteca</name>
    <name type="common">Amphipod</name>
    <dbReference type="NCBI Taxonomy" id="294128"/>
    <lineage>
        <taxon>Eukaryota</taxon>
        <taxon>Metazoa</taxon>
        <taxon>Ecdysozoa</taxon>
        <taxon>Arthropoda</taxon>
        <taxon>Crustacea</taxon>
        <taxon>Multicrustacea</taxon>
        <taxon>Malacostraca</taxon>
        <taxon>Eumalacostraca</taxon>
        <taxon>Peracarida</taxon>
        <taxon>Amphipoda</taxon>
        <taxon>Senticaudata</taxon>
        <taxon>Talitrida</taxon>
        <taxon>Talitroidea</taxon>
        <taxon>Hyalellidae</taxon>
        <taxon>Hyalella</taxon>
    </lineage>
</organism>
<sequence>MVSRRASRTPKCARCRNHGVVSGLKGHKRLCRWRECGCGGCRLVAERQRLMAAQVALRRYHATEATGRRSDSAVAEQANPAELQQTACESADGGVTEHKHSDLADAEGGSSSAVGALSCPAARGGQTSATHSRFRGGRPRPHRSVEQLMAQKKSYQRHLKQLQATQLARQLIAERRELSSGRAPPQLSERQRKRRAFADKELETIMYQRETAATNGAVMAEPRPSGSLLLSMVAEPLPTASLLSMVAEPLPSASLLSMDTEPLPSGSFASVVNEPLPSGSLASRNHTSEILARHCQLNARDSIKKESLFKAPKSEQNDEGFSSVGNVLGAATRPVPNSTDASLGLSQLYLMALIARGSPFLHPLTPSSLSFQQPDNTSHSLMTCTNPSPLLRPSFDLLPQASLADSLQSLRMPAVNEPVTPNTLSLHHAMTPQSPHKDGVNLPVRLHQLSLNQAKIPLESAIIRDDIENHDGCHFSPSTESSRLDNSYNRSSSTMANAPNLFALPSMMGFTPVTREEGTAFKLPSHGLDVSRHAIDKDRLYFSPFMSAQNRCDSQPELLESNKSFQSSIFLNFPSLPTSFEFPHQTLQNFHRKETSSAQKSGEPFNRKSTEQFCKFSSDSKTNPLTSHTADQQERETNPAKISSRIFEYPGGESCFLPDFDPKIGVGPLTPPPDQPSQPTKKNRISFSVESIIGR</sequence>
<dbReference type="GO" id="GO:0005634">
    <property type="term" value="C:nucleus"/>
    <property type="evidence" value="ECO:0007669"/>
    <property type="project" value="UniProtKB-SubCell"/>
</dbReference>
<dbReference type="FunFam" id="4.10.1040.10:FF:000001">
    <property type="entry name" value="doublesex- and mab-3-related transcription factor 1"/>
    <property type="match status" value="1"/>
</dbReference>
<dbReference type="PROSITE" id="PS40000">
    <property type="entry name" value="DM_1"/>
    <property type="match status" value="1"/>
</dbReference>
<evidence type="ECO:0000259" key="7">
    <source>
        <dbReference type="PROSITE" id="PS50809"/>
    </source>
</evidence>
<feature type="region of interest" description="Disordered" evidence="6">
    <location>
        <begin position="660"/>
        <end position="695"/>
    </location>
</feature>
<evidence type="ECO:0000256" key="4">
    <source>
        <dbReference type="ARBA" id="ARBA00023242"/>
    </source>
</evidence>